<feature type="transmembrane region" description="Helical" evidence="5">
    <location>
        <begin position="333"/>
        <end position="352"/>
    </location>
</feature>
<dbReference type="GO" id="GO:0006874">
    <property type="term" value="P:intracellular calcium ion homeostasis"/>
    <property type="evidence" value="ECO:0007669"/>
    <property type="project" value="TreeGrafter"/>
</dbReference>
<feature type="transmembrane region" description="Helical" evidence="5">
    <location>
        <begin position="175"/>
        <end position="197"/>
    </location>
</feature>
<evidence type="ECO:0000256" key="4">
    <source>
        <dbReference type="ARBA" id="ARBA00023136"/>
    </source>
</evidence>
<accession>A0A5C5VU02</accession>
<protein>
    <submittedName>
        <fullName evidence="7">Inner membrane protein YrbG</fullName>
    </submittedName>
</protein>
<feature type="domain" description="Sodium/calcium exchanger membrane region" evidence="6">
    <location>
        <begin position="179"/>
        <end position="321"/>
    </location>
</feature>
<dbReference type="AlphaFoldDB" id="A0A5C5VU02"/>
<dbReference type="GO" id="GO:0008273">
    <property type="term" value="F:calcium, potassium:sodium antiporter activity"/>
    <property type="evidence" value="ECO:0007669"/>
    <property type="project" value="TreeGrafter"/>
</dbReference>
<evidence type="ECO:0000256" key="1">
    <source>
        <dbReference type="ARBA" id="ARBA00004141"/>
    </source>
</evidence>
<feature type="transmembrane region" description="Helical" evidence="5">
    <location>
        <begin position="127"/>
        <end position="147"/>
    </location>
</feature>
<dbReference type="InterPro" id="IPR044880">
    <property type="entry name" value="NCX_ion-bd_dom_sf"/>
</dbReference>
<sequence length="368" mass="38150">MDNLVLALMILGGLVGLVVGGELLVRGASNLAAAARVPQLIIGLTVVALGTSAPELAVSVQSCYVGKTDLAVGNVVGSNLTNILLILGTAAVVAPLMVSHQLFRLDIPVMIAAAAALYALGSDGSISRSEGITLAILMVLYLSWTVVEGKRDAKRLEEELEVLTPQTTPSGLRAYALNLFLIVVGLVLLIGGANYLVEGCVQLATRWGVSELVIGLTIVAIGTSLPELVVSILASLRGKRDLAVGNVVGSNVLNILAVLGLSATVAPEGVNVADQSLRFDIPLMVAVSVACYPIFLTGKSVSRVEGIAMLLLYAAYLAWLVYSFGVLNEPPGYGSLAGFLTPLVLAMVWPAVKRRRLVGSSVKASQGG</sequence>
<comment type="caution">
    <text evidence="7">The sequence shown here is derived from an EMBL/GenBank/DDBJ whole genome shotgun (WGS) entry which is preliminary data.</text>
</comment>
<keyword evidence="3 5" id="KW-1133">Transmembrane helix</keyword>
<dbReference type="OrthoDB" id="9794225at2"/>
<evidence type="ECO:0000256" key="5">
    <source>
        <dbReference type="SAM" id="Phobius"/>
    </source>
</evidence>
<feature type="transmembrane region" description="Helical" evidence="5">
    <location>
        <begin position="212"/>
        <end position="236"/>
    </location>
</feature>
<proteinExistence type="predicted"/>
<feature type="transmembrane region" description="Helical" evidence="5">
    <location>
        <begin position="37"/>
        <end position="60"/>
    </location>
</feature>
<feature type="transmembrane region" description="Helical" evidence="5">
    <location>
        <begin position="6"/>
        <end position="25"/>
    </location>
</feature>
<dbReference type="Proteomes" id="UP000318995">
    <property type="component" value="Unassembled WGS sequence"/>
</dbReference>
<evidence type="ECO:0000259" key="6">
    <source>
        <dbReference type="Pfam" id="PF01699"/>
    </source>
</evidence>
<dbReference type="Pfam" id="PF01699">
    <property type="entry name" value="Na_Ca_ex"/>
    <property type="match status" value="2"/>
</dbReference>
<evidence type="ECO:0000313" key="8">
    <source>
        <dbReference type="Proteomes" id="UP000318995"/>
    </source>
</evidence>
<comment type="subcellular location">
    <subcellularLocation>
        <location evidence="1">Membrane</location>
        <topology evidence="1">Multi-pass membrane protein</topology>
    </subcellularLocation>
</comment>
<gene>
    <name evidence="7" type="primary">yrbG_2</name>
    <name evidence="7" type="ORF">Pla111_31100</name>
</gene>
<name>A0A5C5VU02_9BACT</name>
<evidence type="ECO:0000256" key="3">
    <source>
        <dbReference type="ARBA" id="ARBA00022989"/>
    </source>
</evidence>
<organism evidence="7 8">
    <name type="scientific">Botrimarina hoheduenensis</name>
    <dbReference type="NCBI Taxonomy" id="2528000"/>
    <lineage>
        <taxon>Bacteria</taxon>
        <taxon>Pseudomonadati</taxon>
        <taxon>Planctomycetota</taxon>
        <taxon>Planctomycetia</taxon>
        <taxon>Pirellulales</taxon>
        <taxon>Lacipirellulaceae</taxon>
        <taxon>Botrimarina</taxon>
    </lineage>
</organism>
<feature type="transmembrane region" description="Helical" evidence="5">
    <location>
        <begin position="243"/>
        <end position="265"/>
    </location>
</feature>
<dbReference type="EMBL" id="SJPH01000009">
    <property type="protein sequence ID" value="TWT41395.1"/>
    <property type="molecule type" value="Genomic_DNA"/>
</dbReference>
<dbReference type="GO" id="GO:0005886">
    <property type="term" value="C:plasma membrane"/>
    <property type="evidence" value="ECO:0007669"/>
    <property type="project" value="TreeGrafter"/>
</dbReference>
<dbReference type="PANTHER" id="PTHR10846:SF8">
    <property type="entry name" value="INNER MEMBRANE PROTEIN YRBG"/>
    <property type="match status" value="1"/>
</dbReference>
<feature type="transmembrane region" description="Helical" evidence="5">
    <location>
        <begin position="105"/>
        <end position="121"/>
    </location>
</feature>
<dbReference type="InterPro" id="IPR004481">
    <property type="entry name" value="K/Na/Ca-exchanger"/>
</dbReference>
<feature type="domain" description="Sodium/calcium exchanger membrane region" evidence="6">
    <location>
        <begin position="7"/>
        <end position="145"/>
    </location>
</feature>
<keyword evidence="4 5" id="KW-0472">Membrane</keyword>
<dbReference type="InterPro" id="IPR004837">
    <property type="entry name" value="NaCa_Exmemb"/>
</dbReference>
<evidence type="ECO:0000313" key="7">
    <source>
        <dbReference type="EMBL" id="TWT41395.1"/>
    </source>
</evidence>
<dbReference type="RefSeq" id="WP_146575305.1">
    <property type="nucleotide sequence ID" value="NZ_SJPH01000009.1"/>
</dbReference>
<dbReference type="NCBIfam" id="TIGR00367">
    <property type="entry name" value="calcium/sodium antiporter"/>
    <property type="match status" value="1"/>
</dbReference>
<keyword evidence="8" id="KW-1185">Reference proteome</keyword>
<dbReference type="Gene3D" id="1.20.1420.30">
    <property type="entry name" value="NCX, central ion-binding region"/>
    <property type="match status" value="2"/>
</dbReference>
<feature type="transmembrane region" description="Helical" evidence="5">
    <location>
        <begin position="80"/>
        <end position="98"/>
    </location>
</feature>
<dbReference type="GO" id="GO:0005262">
    <property type="term" value="F:calcium channel activity"/>
    <property type="evidence" value="ECO:0007669"/>
    <property type="project" value="TreeGrafter"/>
</dbReference>
<keyword evidence="2 5" id="KW-0812">Transmembrane</keyword>
<feature type="transmembrane region" description="Helical" evidence="5">
    <location>
        <begin position="277"/>
        <end position="295"/>
    </location>
</feature>
<reference evidence="7 8" key="1">
    <citation type="submission" date="2019-02" db="EMBL/GenBank/DDBJ databases">
        <title>Deep-cultivation of Planctomycetes and their phenomic and genomic characterization uncovers novel biology.</title>
        <authorList>
            <person name="Wiegand S."/>
            <person name="Jogler M."/>
            <person name="Boedeker C."/>
            <person name="Pinto D."/>
            <person name="Vollmers J."/>
            <person name="Rivas-Marin E."/>
            <person name="Kohn T."/>
            <person name="Peeters S.H."/>
            <person name="Heuer A."/>
            <person name="Rast P."/>
            <person name="Oberbeckmann S."/>
            <person name="Bunk B."/>
            <person name="Jeske O."/>
            <person name="Meyerdierks A."/>
            <person name="Storesund J.E."/>
            <person name="Kallscheuer N."/>
            <person name="Luecker S."/>
            <person name="Lage O.M."/>
            <person name="Pohl T."/>
            <person name="Merkel B.J."/>
            <person name="Hornburger P."/>
            <person name="Mueller R.-W."/>
            <person name="Bruemmer F."/>
            <person name="Labrenz M."/>
            <person name="Spormann A.M."/>
            <person name="Op Den Camp H."/>
            <person name="Overmann J."/>
            <person name="Amann R."/>
            <person name="Jetten M.S.M."/>
            <person name="Mascher T."/>
            <person name="Medema M.H."/>
            <person name="Devos D.P."/>
            <person name="Kaster A.-K."/>
            <person name="Ovreas L."/>
            <person name="Rohde M."/>
            <person name="Galperin M.Y."/>
            <person name="Jogler C."/>
        </authorList>
    </citation>
    <scope>NUCLEOTIDE SEQUENCE [LARGE SCALE GENOMIC DNA]</scope>
    <source>
        <strain evidence="7 8">Pla111</strain>
    </source>
</reference>
<dbReference type="PANTHER" id="PTHR10846">
    <property type="entry name" value="SODIUM/POTASSIUM/CALCIUM EXCHANGER"/>
    <property type="match status" value="1"/>
</dbReference>
<feature type="transmembrane region" description="Helical" evidence="5">
    <location>
        <begin position="307"/>
        <end position="327"/>
    </location>
</feature>
<evidence type="ECO:0000256" key="2">
    <source>
        <dbReference type="ARBA" id="ARBA00022692"/>
    </source>
</evidence>